<dbReference type="InterPro" id="IPR005100">
    <property type="entry name" value="NGN-domain"/>
</dbReference>
<protein>
    <submittedName>
        <fullName evidence="3">Unplaced genomic scaffold K443scaffold_10, whole genome shotgun sequence</fullName>
    </submittedName>
</protein>
<sequence>MSQETRRALRSFLDLEAGVDDDDDEVGGGRSDDEEFDDFIDNDNPAELGEAKILERSVNSGVRNLALREPTEHPDDAFVQVRMPPTSRDFPLWRVACRLGIEEEAVFSLLQLAAPWHELRSAFTRGSIRGWVYLETTMNEHINRLLKLTPGIVSRRTGIIREQIDFEDWTKMLTMHDIEANVDVGRWVRVRKGTYKGDVGYVLASESWGVRLLLVPRLSPPNLASSSLKRKRSTVAPEPA</sequence>
<dbReference type="GO" id="GO:0032044">
    <property type="term" value="C:DSIF complex"/>
    <property type="evidence" value="ECO:0007669"/>
    <property type="project" value="TreeGrafter"/>
</dbReference>
<dbReference type="InterPro" id="IPR036735">
    <property type="entry name" value="NGN_dom_sf"/>
</dbReference>
<dbReference type="GO" id="GO:0006357">
    <property type="term" value="P:regulation of transcription by RNA polymerase II"/>
    <property type="evidence" value="ECO:0007669"/>
    <property type="project" value="InterPro"/>
</dbReference>
<dbReference type="Proteomes" id="UP000054477">
    <property type="component" value="Unassembled WGS sequence"/>
</dbReference>
<feature type="region of interest" description="Disordered" evidence="1">
    <location>
        <begin position="16"/>
        <end position="42"/>
    </location>
</feature>
<accession>A0A0C9YC49</accession>
<dbReference type="PANTHER" id="PTHR11125">
    <property type="entry name" value="SUPPRESSOR OF TY 5"/>
    <property type="match status" value="1"/>
</dbReference>
<dbReference type="InterPro" id="IPR039659">
    <property type="entry name" value="SPT5"/>
</dbReference>
<dbReference type="GO" id="GO:0032784">
    <property type="term" value="P:regulation of DNA-templated transcription elongation"/>
    <property type="evidence" value="ECO:0007669"/>
    <property type="project" value="InterPro"/>
</dbReference>
<dbReference type="HOGENOM" id="CLU_110965_0_0_1"/>
<feature type="domain" description="NGN" evidence="2">
    <location>
        <begin position="92"/>
        <end position="173"/>
    </location>
</feature>
<reference evidence="4" key="2">
    <citation type="submission" date="2015-01" db="EMBL/GenBank/DDBJ databases">
        <title>Evolutionary Origins and Diversification of the Mycorrhizal Mutualists.</title>
        <authorList>
            <consortium name="DOE Joint Genome Institute"/>
            <consortium name="Mycorrhizal Genomics Consortium"/>
            <person name="Kohler A."/>
            <person name="Kuo A."/>
            <person name="Nagy L.G."/>
            <person name="Floudas D."/>
            <person name="Copeland A."/>
            <person name="Barry K.W."/>
            <person name="Cichocki N."/>
            <person name="Veneault-Fourrey C."/>
            <person name="LaButti K."/>
            <person name="Lindquist E.A."/>
            <person name="Lipzen A."/>
            <person name="Lundell T."/>
            <person name="Morin E."/>
            <person name="Murat C."/>
            <person name="Riley R."/>
            <person name="Ohm R."/>
            <person name="Sun H."/>
            <person name="Tunlid A."/>
            <person name="Henrissat B."/>
            <person name="Grigoriev I.V."/>
            <person name="Hibbett D.S."/>
            <person name="Martin F."/>
        </authorList>
    </citation>
    <scope>NUCLEOTIDE SEQUENCE [LARGE SCALE GENOMIC DNA]</scope>
    <source>
        <strain evidence="4">LaAM-08-1</strain>
    </source>
</reference>
<dbReference type="OrthoDB" id="3052272at2759"/>
<evidence type="ECO:0000313" key="4">
    <source>
        <dbReference type="Proteomes" id="UP000054477"/>
    </source>
</evidence>
<dbReference type="Gene3D" id="3.30.70.940">
    <property type="entry name" value="NusG, N-terminal domain"/>
    <property type="match status" value="1"/>
</dbReference>
<reference evidence="3 4" key="1">
    <citation type="submission" date="2014-04" db="EMBL/GenBank/DDBJ databases">
        <authorList>
            <consortium name="DOE Joint Genome Institute"/>
            <person name="Kuo A."/>
            <person name="Kohler A."/>
            <person name="Nagy L.G."/>
            <person name="Floudas D."/>
            <person name="Copeland A."/>
            <person name="Barry K.W."/>
            <person name="Cichocki N."/>
            <person name="Veneault-Fourrey C."/>
            <person name="LaButti K."/>
            <person name="Lindquist E.A."/>
            <person name="Lipzen A."/>
            <person name="Lundell T."/>
            <person name="Morin E."/>
            <person name="Murat C."/>
            <person name="Sun H."/>
            <person name="Tunlid A."/>
            <person name="Henrissat B."/>
            <person name="Grigoriev I.V."/>
            <person name="Hibbett D.S."/>
            <person name="Martin F."/>
            <person name="Nordberg H.P."/>
            <person name="Cantor M.N."/>
            <person name="Hua S.X."/>
        </authorList>
    </citation>
    <scope>NUCLEOTIDE SEQUENCE [LARGE SCALE GENOMIC DNA]</scope>
    <source>
        <strain evidence="3 4">LaAM-08-1</strain>
    </source>
</reference>
<evidence type="ECO:0000313" key="3">
    <source>
        <dbReference type="EMBL" id="KIK07882.1"/>
    </source>
</evidence>
<feature type="non-terminal residue" evidence="3">
    <location>
        <position position="240"/>
    </location>
</feature>
<dbReference type="GO" id="GO:0006368">
    <property type="term" value="P:transcription elongation by RNA polymerase II"/>
    <property type="evidence" value="ECO:0007669"/>
    <property type="project" value="TreeGrafter"/>
</dbReference>
<feature type="compositionally biased region" description="Acidic residues" evidence="1">
    <location>
        <begin position="17"/>
        <end position="41"/>
    </location>
</feature>
<keyword evidence="4" id="KW-1185">Reference proteome</keyword>
<dbReference type="GO" id="GO:0003729">
    <property type="term" value="F:mRNA binding"/>
    <property type="evidence" value="ECO:0007669"/>
    <property type="project" value="TreeGrafter"/>
</dbReference>
<organism evidence="3 4">
    <name type="scientific">Laccaria amethystina LaAM-08-1</name>
    <dbReference type="NCBI Taxonomy" id="1095629"/>
    <lineage>
        <taxon>Eukaryota</taxon>
        <taxon>Fungi</taxon>
        <taxon>Dikarya</taxon>
        <taxon>Basidiomycota</taxon>
        <taxon>Agaricomycotina</taxon>
        <taxon>Agaricomycetes</taxon>
        <taxon>Agaricomycetidae</taxon>
        <taxon>Agaricales</taxon>
        <taxon>Agaricineae</taxon>
        <taxon>Hydnangiaceae</taxon>
        <taxon>Laccaria</taxon>
    </lineage>
</organism>
<dbReference type="EMBL" id="KN838545">
    <property type="protein sequence ID" value="KIK07882.1"/>
    <property type="molecule type" value="Genomic_DNA"/>
</dbReference>
<evidence type="ECO:0000259" key="2">
    <source>
        <dbReference type="Pfam" id="PF03439"/>
    </source>
</evidence>
<dbReference type="AlphaFoldDB" id="A0A0C9YC49"/>
<gene>
    <name evidence="3" type="ORF">K443DRAFT_2099</name>
</gene>
<dbReference type="Pfam" id="PF03439">
    <property type="entry name" value="Spt5-NGN"/>
    <property type="match status" value="1"/>
</dbReference>
<dbReference type="STRING" id="1095629.A0A0C9YC49"/>
<evidence type="ECO:0000256" key="1">
    <source>
        <dbReference type="SAM" id="MobiDB-lite"/>
    </source>
</evidence>
<name>A0A0C9YC49_9AGAR</name>
<proteinExistence type="predicted"/>
<dbReference type="PANTHER" id="PTHR11125:SF7">
    <property type="entry name" value="TRANSCRIPTION ELONGATION FACTOR SPT5"/>
    <property type="match status" value="1"/>
</dbReference>